<dbReference type="InterPro" id="IPR015424">
    <property type="entry name" value="PyrdxlP-dep_Trfase"/>
</dbReference>
<dbReference type="PANTHER" id="PTHR43094">
    <property type="entry name" value="AMINOTRANSFERASE"/>
    <property type="match status" value="1"/>
</dbReference>
<dbReference type="SUPFAM" id="SSF53383">
    <property type="entry name" value="PLP-dependent transferases"/>
    <property type="match status" value="1"/>
</dbReference>
<dbReference type="InterPro" id="IPR015421">
    <property type="entry name" value="PyrdxlP-dep_Trfase_major"/>
</dbReference>
<keyword evidence="3 7" id="KW-0032">Aminotransferase</keyword>
<comment type="caution">
    <text evidence="7">The sequence shown here is derived from an EMBL/GenBank/DDBJ whole genome shotgun (WGS) entry which is preliminary data.</text>
</comment>
<proteinExistence type="inferred from homology"/>
<accession>A0A3D9HLZ8</accession>
<keyword evidence="8" id="KW-1185">Reference proteome</keyword>
<comment type="cofactor">
    <cofactor evidence="1">
        <name>pyridoxal 5'-phosphate</name>
        <dbReference type="ChEBI" id="CHEBI:597326"/>
    </cofactor>
</comment>
<evidence type="ECO:0000256" key="2">
    <source>
        <dbReference type="ARBA" id="ARBA00008954"/>
    </source>
</evidence>
<protein>
    <submittedName>
        <fullName evidence="7">Putrescine aminotransferase</fullName>
    </submittedName>
</protein>
<dbReference type="Proteomes" id="UP000256845">
    <property type="component" value="Unassembled WGS sequence"/>
</dbReference>
<dbReference type="GO" id="GO:0030170">
    <property type="term" value="F:pyridoxal phosphate binding"/>
    <property type="evidence" value="ECO:0007669"/>
    <property type="project" value="InterPro"/>
</dbReference>
<gene>
    <name evidence="7" type="ORF">DFP90_105299</name>
</gene>
<keyword evidence="4 7" id="KW-0808">Transferase</keyword>
<keyword evidence="5 6" id="KW-0663">Pyridoxal phosphate</keyword>
<dbReference type="FunFam" id="3.40.640.10:FF:000014">
    <property type="entry name" value="Adenosylmethionine-8-amino-7-oxononanoate aminotransferase, probable"/>
    <property type="match status" value="1"/>
</dbReference>
<reference evidence="7 8" key="1">
    <citation type="submission" date="2018-07" db="EMBL/GenBank/DDBJ databases">
        <title>Genomic Encyclopedia of Type Strains, Phase III (KMG-III): the genomes of soil and plant-associated and newly described type strains.</title>
        <authorList>
            <person name="Whitman W."/>
        </authorList>
    </citation>
    <scope>NUCLEOTIDE SEQUENCE [LARGE SCALE GENOMIC DNA]</scope>
    <source>
        <strain evidence="7 8">CECT 8488</strain>
    </source>
</reference>
<evidence type="ECO:0000313" key="7">
    <source>
        <dbReference type="EMBL" id="RED49926.1"/>
    </source>
</evidence>
<evidence type="ECO:0000256" key="6">
    <source>
        <dbReference type="RuleBase" id="RU003560"/>
    </source>
</evidence>
<organism evidence="7 8">
    <name type="scientific">Aestuariispira insulae</name>
    <dbReference type="NCBI Taxonomy" id="1461337"/>
    <lineage>
        <taxon>Bacteria</taxon>
        <taxon>Pseudomonadati</taxon>
        <taxon>Pseudomonadota</taxon>
        <taxon>Alphaproteobacteria</taxon>
        <taxon>Rhodospirillales</taxon>
        <taxon>Kiloniellaceae</taxon>
        <taxon>Aestuariispira</taxon>
    </lineage>
</organism>
<evidence type="ECO:0000313" key="8">
    <source>
        <dbReference type="Proteomes" id="UP000256845"/>
    </source>
</evidence>
<dbReference type="AlphaFoldDB" id="A0A3D9HLZ8"/>
<dbReference type="NCBIfam" id="NF005682">
    <property type="entry name" value="PRK07480.1"/>
    <property type="match status" value="1"/>
</dbReference>
<dbReference type="PIRSF" id="PIRSF000521">
    <property type="entry name" value="Transaminase_4ab_Lys_Orn"/>
    <property type="match status" value="1"/>
</dbReference>
<dbReference type="OrthoDB" id="9801834at2"/>
<dbReference type="InterPro" id="IPR049704">
    <property type="entry name" value="Aminotrans_3_PPA_site"/>
</dbReference>
<evidence type="ECO:0000256" key="5">
    <source>
        <dbReference type="ARBA" id="ARBA00022898"/>
    </source>
</evidence>
<evidence type="ECO:0000256" key="4">
    <source>
        <dbReference type="ARBA" id="ARBA00022679"/>
    </source>
</evidence>
<comment type="similarity">
    <text evidence="2 6">Belongs to the class-III pyridoxal-phosphate-dependent aminotransferase family.</text>
</comment>
<name>A0A3D9HLZ8_9PROT</name>
<dbReference type="Gene3D" id="3.40.640.10">
    <property type="entry name" value="Type I PLP-dependent aspartate aminotransferase-like (Major domain)"/>
    <property type="match status" value="1"/>
</dbReference>
<evidence type="ECO:0000256" key="1">
    <source>
        <dbReference type="ARBA" id="ARBA00001933"/>
    </source>
</evidence>
<dbReference type="CDD" id="cd00610">
    <property type="entry name" value="OAT_like"/>
    <property type="match status" value="1"/>
</dbReference>
<evidence type="ECO:0000256" key="3">
    <source>
        <dbReference type="ARBA" id="ARBA00022576"/>
    </source>
</evidence>
<sequence length="460" mass="50217">MTNILKNYDKAELKRLDNAHHMHPFTDHKGLEGEGGSRMIVRADGCYLYDIDGEKILDGMSGLWCTNVGYGRKELTEVAAEQMNELPYYNTFFKTSTPAAALLAAKVASLLPDDMNHVFFSGSGSEANDTNLRMARHFWQLEGKPNKKIIISRNNAYHGSTIAGASLGGMSAMHKQAGLEISGIEHVQQPYWFKEGVGMDEDEFGLVAAKAVEDKILEVGADNVAAFIGEPVQGAGGVIIPPKTYWAEINRICEQYDILLICDEVICGFGRTGNWFGHQTLGIKPDIVTMAKGLSSGYLPISASGVGDRVYNTLYKKGGEFYHGYTYSGHPVAAAVALRNIEIIEREGLVEKVRNETGPYLAQQLATLNDHPIVGQTRTLGLLGAIEITNDKAAHTRFEPEGRAGTICRDNFFARNVVMRACGDVMVCAPPLIIDKAEIDHLVATARECLDATAKELGVM</sequence>
<dbReference type="PROSITE" id="PS00600">
    <property type="entry name" value="AA_TRANSFER_CLASS_3"/>
    <property type="match status" value="1"/>
</dbReference>
<dbReference type="EMBL" id="QRDW01000005">
    <property type="protein sequence ID" value="RED49926.1"/>
    <property type="molecule type" value="Genomic_DNA"/>
</dbReference>
<dbReference type="PANTHER" id="PTHR43094:SF1">
    <property type="entry name" value="AMINOTRANSFERASE CLASS-III"/>
    <property type="match status" value="1"/>
</dbReference>
<dbReference type="GO" id="GO:0008483">
    <property type="term" value="F:transaminase activity"/>
    <property type="evidence" value="ECO:0007669"/>
    <property type="project" value="UniProtKB-KW"/>
</dbReference>
<dbReference type="InterPro" id="IPR005814">
    <property type="entry name" value="Aminotrans_3"/>
</dbReference>
<dbReference type="Pfam" id="PF00202">
    <property type="entry name" value="Aminotran_3"/>
    <property type="match status" value="1"/>
</dbReference>
<dbReference type="Gene3D" id="3.90.1150.10">
    <property type="entry name" value="Aspartate Aminotransferase, domain 1"/>
    <property type="match status" value="1"/>
</dbReference>
<dbReference type="RefSeq" id="WP_115937157.1">
    <property type="nucleotide sequence ID" value="NZ_QRDW01000005.1"/>
</dbReference>
<dbReference type="InterPro" id="IPR015422">
    <property type="entry name" value="PyrdxlP-dep_Trfase_small"/>
</dbReference>